<evidence type="ECO:0000313" key="2">
    <source>
        <dbReference type="Proteomes" id="UP001162164"/>
    </source>
</evidence>
<protein>
    <submittedName>
        <fullName evidence="1">Uncharacterized protein</fullName>
    </submittedName>
</protein>
<keyword evidence="2" id="KW-1185">Reference proteome</keyword>
<sequence>MLPLHLDIMNGPEQCVLFKIKTPPCFCFLKEQSDGPSYRLEFYLRLRRTHIRTGSAGSITERDISHQTDCDEDLRCIKMLSIRGTSTTDNVSRLQGGRILTGSQDHTLEVFRLTMGVPSIHCTVIVDPPPACSSIGSVQQHQEVVRKMGCCVYGIY</sequence>
<accession>A0ABQ9JQ94</accession>
<dbReference type="EMBL" id="JAPWTJ010000292">
    <property type="protein sequence ID" value="KAJ8980051.1"/>
    <property type="molecule type" value="Genomic_DNA"/>
</dbReference>
<name>A0ABQ9JQ94_9CUCU</name>
<evidence type="ECO:0000313" key="1">
    <source>
        <dbReference type="EMBL" id="KAJ8980051.1"/>
    </source>
</evidence>
<organism evidence="1 2">
    <name type="scientific">Molorchus minor</name>
    <dbReference type="NCBI Taxonomy" id="1323400"/>
    <lineage>
        <taxon>Eukaryota</taxon>
        <taxon>Metazoa</taxon>
        <taxon>Ecdysozoa</taxon>
        <taxon>Arthropoda</taxon>
        <taxon>Hexapoda</taxon>
        <taxon>Insecta</taxon>
        <taxon>Pterygota</taxon>
        <taxon>Neoptera</taxon>
        <taxon>Endopterygota</taxon>
        <taxon>Coleoptera</taxon>
        <taxon>Polyphaga</taxon>
        <taxon>Cucujiformia</taxon>
        <taxon>Chrysomeloidea</taxon>
        <taxon>Cerambycidae</taxon>
        <taxon>Lamiinae</taxon>
        <taxon>Monochamini</taxon>
        <taxon>Molorchus</taxon>
    </lineage>
</organism>
<comment type="caution">
    <text evidence="1">The sequence shown here is derived from an EMBL/GenBank/DDBJ whole genome shotgun (WGS) entry which is preliminary data.</text>
</comment>
<dbReference type="Proteomes" id="UP001162164">
    <property type="component" value="Unassembled WGS sequence"/>
</dbReference>
<proteinExistence type="predicted"/>
<gene>
    <name evidence="1" type="ORF">NQ317_012891</name>
</gene>
<reference evidence="1" key="1">
    <citation type="journal article" date="2023" name="Insect Mol. Biol.">
        <title>Genome sequencing provides insights into the evolution of gene families encoding plant cell wall-degrading enzymes in longhorned beetles.</title>
        <authorList>
            <person name="Shin N.R."/>
            <person name="Okamura Y."/>
            <person name="Kirsch R."/>
            <person name="Pauchet Y."/>
        </authorList>
    </citation>
    <scope>NUCLEOTIDE SEQUENCE</scope>
    <source>
        <strain evidence="1">MMC_N1</strain>
    </source>
</reference>